<sequence length="464" mass="53341">MKKILIVVCSLWFSVTFSQKTDTILSLEEYLGYVKKYHPIVKQARLITTEGEAKLLKSRGAFDPKLEVDFANKKFKNTDYYDKLNATFKIPTWYGIELKANYENNEGVYLNPEYNTPEDGLYSAGVSVSLAKGLLTNKRMATLKQAKLYTEQAEAKQKLVISDFLYNASESYFNWLKNYKAVVAYKSYLVNADTRLQNVKKSFRAGDKPAIDTLEAGINYKNRLLDLEKAKIGYLKSTLEVSNFLWLQNNVPLEIEDNITPDINTIATIDAVLNSSLLNDTTDNLIENHPKLRALEIKKNILTIDKRYKTNNLLPKIDLQYNFLSADYENLNSFNTANYKTGLAISFPLFLRKERADLKLAKVKLQDVDFDIMATKVSLKNKINSSLQEIESYQVQHSILKSLVIDYTRLVTAEERMFNLGEGSLFLVNYREVKLIESQLKEIDTEYKLFNSKYKFLNIISSLE</sequence>
<comment type="subcellular location">
    <subcellularLocation>
        <location evidence="1">Cell outer membrane</location>
    </subcellularLocation>
</comment>
<reference evidence="7" key="1">
    <citation type="submission" date="2016-11" db="EMBL/GenBank/DDBJ databases">
        <authorList>
            <person name="Varghese N."/>
            <person name="Submissions S."/>
        </authorList>
    </citation>
    <scope>NUCLEOTIDE SEQUENCE [LARGE SCALE GENOMIC DNA]</scope>
    <source>
        <strain evidence="7">DSM 24786</strain>
    </source>
</reference>
<dbReference type="STRING" id="76595.SAMN05660313_00507"/>
<dbReference type="PANTHER" id="PTHR30026">
    <property type="entry name" value="OUTER MEMBRANE PROTEIN TOLC"/>
    <property type="match status" value="1"/>
</dbReference>
<dbReference type="PANTHER" id="PTHR30026:SF20">
    <property type="entry name" value="OUTER MEMBRANE PROTEIN TOLC"/>
    <property type="match status" value="1"/>
</dbReference>
<keyword evidence="5" id="KW-0998">Cell outer membrane</keyword>
<dbReference type="SUPFAM" id="SSF56954">
    <property type="entry name" value="Outer membrane efflux proteins (OEP)"/>
    <property type="match status" value="1"/>
</dbReference>
<protein>
    <submittedName>
        <fullName evidence="6">Outer membrane protein TolC</fullName>
    </submittedName>
</protein>
<dbReference type="Proteomes" id="UP000183257">
    <property type="component" value="Unassembled WGS sequence"/>
</dbReference>
<name>A0A1K1MCF8_9FLAO</name>
<evidence type="ECO:0000256" key="5">
    <source>
        <dbReference type="ARBA" id="ARBA00023237"/>
    </source>
</evidence>
<evidence type="ECO:0000256" key="3">
    <source>
        <dbReference type="ARBA" id="ARBA00022692"/>
    </source>
</evidence>
<keyword evidence="7" id="KW-1185">Reference proteome</keyword>
<evidence type="ECO:0000256" key="2">
    <source>
        <dbReference type="ARBA" id="ARBA00022452"/>
    </source>
</evidence>
<gene>
    <name evidence="6" type="ORF">SAMN05660313_00507</name>
</gene>
<keyword evidence="3" id="KW-0812">Transmembrane</keyword>
<dbReference type="RefSeq" id="WP_084639084.1">
    <property type="nucleotide sequence ID" value="NZ_FPIY01000001.1"/>
</dbReference>
<keyword evidence="2" id="KW-1134">Transmembrane beta strand</keyword>
<dbReference type="OrthoDB" id="581172at2"/>
<evidence type="ECO:0000256" key="4">
    <source>
        <dbReference type="ARBA" id="ARBA00023136"/>
    </source>
</evidence>
<evidence type="ECO:0000313" key="7">
    <source>
        <dbReference type="Proteomes" id="UP000183257"/>
    </source>
</evidence>
<dbReference type="GO" id="GO:0015562">
    <property type="term" value="F:efflux transmembrane transporter activity"/>
    <property type="evidence" value="ECO:0007669"/>
    <property type="project" value="InterPro"/>
</dbReference>
<dbReference type="EMBL" id="FPIY01000001">
    <property type="protein sequence ID" value="SFW20808.1"/>
    <property type="molecule type" value="Genomic_DNA"/>
</dbReference>
<evidence type="ECO:0000313" key="6">
    <source>
        <dbReference type="EMBL" id="SFW20808.1"/>
    </source>
</evidence>
<dbReference type="GO" id="GO:0009279">
    <property type="term" value="C:cell outer membrane"/>
    <property type="evidence" value="ECO:0007669"/>
    <property type="project" value="UniProtKB-SubCell"/>
</dbReference>
<dbReference type="GO" id="GO:1990281">
    <property type="term" value="C:efflux pump complex"/>
    <property type="evidence" value="ECO:0007669"/>
    <property type="project" value="TreeGrafter"/>
</dbReference>
<dbReference type="Gene3D" id="1.20.1600.10">
    <property type="entry name" value="Outer membrane efflux proteins (OEP)"/>
    <property type="match status" value="1"/>
</dbReference>
<proteinExistence type="predicted"/>
<dbReference type="InterPro" id="IPR051906">
    <property type="entry name" value="TolC-like"/>
</dbReference>
<evidence type="ECO:0000256" key="1">
    <source>
        <dbReference type="ARBA" id="ARBA00004442"/>
    </source>
</evidence>
<accession>A0A1K1MCF8</accession>
<dbReference type="GO" id="GO:0015288">
    <property type="term" value="F:porin activity"/>
    <property type="evidence" value="ECO:0007669"/>
    <property type="project" value="TreeGrafter"/>
</dbReference>
<dbReference type="AlphaFoldDB" id="A0A1K1MCF8"/>
<organism evidence="6 7">
    <name type="scientific">Cellulophaga fucicola</name>
    <dbReference type="NCBI Taxonomy" id="76595"/>
    <lineage>
        <taxon>Bacteria</taxon>
        <taxon>Pseudomonadati</taxon>
        <taxon>Bacteroidota</taxon>
        <taxon>Flavobacteriia</taxon>
        <taxon>Flavobacteriales</taxon>
        <taxon>Flavobacteriaceae</taxon>
        <taxon>Cellulophaga</taxon>
    </lineage>
</organism>
<keyword evidence="4" id="KW-0472">Membrane</keyword>